<feature type="domain" description="Piwi" evidence="3">
    <location>
        <begin position="613"/>
        <end position="967"/>
    </location>
</feature>
<dbReference type="Pfam" id="PF16486">
    <property type="entry name" value="ArgoN"/>
    <property type="match status" value="1"/>
</dbReference>
<protein>
    <recommendedName>
        <fullName evidence="5">Piwi domain protein</fullName>
    </recommendedName>
</protein>
<dbReference type="InterPro" id="IPR003100">
    <property type="entry name" value="PAZ_dom"/>
</dbReference>
<dbReference type="GO" id="GO:0003723">
    <property type="term" value="F:RNA binding"/>
    <property type="evidence" value="ECO:0007669"/>
    <property type="project" value="InterPro"/>
</dbReference>
<dbReference type="PANTHER" id="PTHR22891">
    <property type="entry name" value="EUKARYOTIC TRANSLATION INITIATION FACTOR 2C"/>
    <property type="match status" value="1"/>
</dbReference>
<dbReference type="CDD" id="cd02846">
    <property type="entry name" value="PAZ_argonaute_like"/>
    <property type="match status" value="1"/>
</dbReference>
<accession>A0A085N680</accession>
<dbReference type="Pfam" id="PF02170">
    <property type="entry name" value="PAZ"/>
    <property type="match status" value="1"/>
</dbReference>
<evidence type="ECO:0000259" key="3">
    <source>
        <dbReference type="PROSITE" id="PS50822"/>
    </source>
</evidence>
<dbReference type="InterPro" id="IPR012337">
    <property type="entry name" value="RNaseH-like_sf"/>
</dbReference>
<evidence type="ECO:0000259" key="2">
    <source>
        <dbReference type="PROSITE" id="PS50821"/>
    </source>
</evidence>
<feature type="domain" description="PAZ" evidence="2">
    <location>
        <begin position="295"/>
        <end position="442"/>
    </location>
</feature>
<dbReference type="PROSITE" id="PS50822">
    <property type="entry name" value="PIWI"/>
    <property type="match status" value="1"/>
</dbReference>
<evidence type="ECO:0000313" key="4">
    <source>
        <dbReference type="EMBL" id="KFD64976.1"/>
    </source>
</evidence>
<feature type="compositionally biased region" description="Low complexity" evidence="1">
    <location>
        <begin position="18"/>
        <end position="27"/>
    </location>
</feature>
<feature type="region of interest" description="Disordered" evidence="1">
    <location>
        <begin position="1"/>
        <end position="46"/>
    </location>
</feature>
<dbReference type="Gene3D" id="2.170.260.10">
    <property type="entry name" value="paz domain"/>
    <property type="match status" value="1"/>
</dbReference>
<sequence>MSRPSRSRNRELSGATDNSSNGSSNGSINERSYGELSSGYDSKGIWSSSPVEEELSRLSVSSKYAKRPSFGKLGKPIELDTNHFVVQFPAGMTIYHYNISIEVEGKFERIDVTKRLKDFTPAEAKELCICVYKVLFEKKPHCDIFRDRFLCAYDGRANIYSLKELALGQKSVYCADLTSPNGKTLTVTVKPCSNYRLKIEDVISSLMVRSPEDDRSSLQALDVLTSMRLLIRGNYFNFGNNSFRSCREPKYIGNAYELYEGLFKSLRPMLGLGKAPFVLTLNIESKTAPFFAGGPLLESVMDELQLSQIPSGPLTQVQVNRLKSRFKGVKVKAVHTNHRFKITDFTTETANTRRVHLIALILVFSTFSFENASHFSRVMKLHAGRLPLVFVNLRFQPDSQSAVITVQGYFLKQYNIKLNFPNLPLAIKGKCAFPIELLHILPGQRVPLTKLTDINQRNIIKFSAVPPYQRRNDILAKVKEVGLDEDDKFGKALGIRRSDKMMAITGRVLPDPTVLYQPVGQSCNLVTVRNGAWDMRDQKVFLSANVNRWAVANFCRYPKNQVDEFMRRLVSKAHSMGIRMSNTYTNYANLEPVDFQSLNKYFEHLVRMDQVTFVLCLMPDSKDGILKNRIKFVGEVVLGLTTQCLRAQTVKKGLGNFGTDTLFLQVMLKVNAKNGGVNNEVNSEGPIAEKWIRKGVMFLGFDVNHPPPLSQAEIMQGKLPQEPSVVGVSTCKMFSNASNNFPSTFRLYATAAGIMQGKLPQEPSVVGAVCNCGRTFSDYRIRYRLQDARQENIDKDKMIGIVIEFLREYEQNNKALPSSVIVYRDGVADSQFSMVFNTEMRFINQAFRRYRQDYSPKLTMVVVQKRHHTRFFKQTISPKDKCAQQNIPPGTVVDIGPVSAKLFDFFLCSHVGIQGTSKPCQYTVLYDDNGFDADSIQMLSYLLCQTYQRCNRSVSLPAPVYHAHHAATRGKDLYLAFRDTFYGNTKFGDRGEKLSMDDIEGRINMHDNVSQQMVWA</sequence>
<dbReference type="SUPFAM" id="SSF101690">
    <property type="entry name" value="PAZ domain"/>
    <property type="match status" value="1"/>
</dbReference>
<dbReference type="InterPro" id="IPR032473">
    <property type="entry name" value="Argonaute_Mid_dom"/>
</dbReference>
<dbReference type="PROSITE" id="PS50821">
    <property type="entry name" value="PAZ"/>
    <property type="match status" value="1"/>
</dbReference>
<reference evidence="4" key="1">
    <citation type="journal article" date="2014" name="Nat. Genet.">
        <title>Genome and transcriptome of the porcine whipworm Trichuris suis.</title>
        <authorList>
            <person name="Jex A.R."/>
            <person name="Nejsum P."/>
            <person name="Schwarz E.M."/>
            <person name="Hu L."/>
            <person name="Young N.D."/>
            <person name="Hall R.S."/>
            <person name="Korhonen P.K."/>
            <person name="Liao S."/>
            <person name="Thamsborg S."/>
            <person name="Xia J."/>
            <person name="Xu P."/>
            <person name="Wang S."/>
            <person name="Scheerlinck J.P."/>
            <person name="Hofmann A."/>
            <person name="Sternberg P.W."/>
            <person name="Wang J."/>
            <person name="Gasser R.B."/>
        </authorList>
    </citation>
    <scope>NUCLEOTIDE SEQUENCE [LARGE SCALE GENOMIC DNA]</scope>
    <source>
        <strain evidence="4">DCEP-RM93F</strain>
    </source>
</reference>
<dbReference type="Pfam" id="PF02171">
    <property type="entry name" value="Piwi"/>
    <property type="match status" value="1"/>
</dbReference>
<gene>
    <name evidence="4" type="ORF">M514_11540</name>
</gene>
<dbReference type="InterPro" id="IPR036397">
    <property type="entry name" value="RNaseH_sf"/>
</dbReference>
<dbReference type="Proteomes" id="UP000030758">
    <property type="component" value="Unassembled WGS sequence"/>
</dbReference>
<name>A0A085N680_9BILA</name>
<dbReference type="SMART" id="SM00950">
    <property type="entry name" value="Piwi"/>
    <property type="match status" value="1"/>
</dbReference>
<dbReference type="EMBL" id="KL367546">
    <property type="protein sequence ID" value="KFD64976.1"/>
    <property type="molecule type" value="Genomic_DNA"/>
</dbReference>
<dbReference type="InterPro" id="IPR003165">
    <property type="entry name" value="Piwi"/>
</dbReference>
<dbReference type="SUPFAM" id="SSF53098">
    <property type="entry name" value="Ribonuclease H-like"/>
    <property type="match status" value="1"/>
</dbReference>
<proteinExistence type="predicted"/>
<evidence type="ECO:0008006" key="5">
    <source>
        <dbReference type="Google" id="ProtNLM"/>
    </source>
</evidence>
<organism evidence="4">
    <name type="scientific">Trichuris suis</name>
    <name type="common">pig whipworm</name>
    <dbReference type="NCBI Taxonomy" id="68888"/>
    <lineage>
        <taxon>Eukaryota</taxon>
        <taxon>Metazoa</taxon>
        <taxon>Ecdysozoa</taxon>
        <taxon>Nematoda</taxon>
        <taxon>Enoplea</taxon>
        <taxon>Dorylaimia</taxon>
        <taxon>Trichinellida</taxon>
        <taxon>Trichuridae</taxon>
        <taxon>Trichuris</taxon>
    </lineage>
</organism>
<dbReference type="InterPro" id="IPR036085">
    <property type="entry name" value="PAZ_dom_sf"/>
</dbReference>
<dbReference type="InterPro" id="IPR032474">
    <property type="entry name" value="Argonaute_N"/>
</dbReference>
<evidence type="ECO:0000256" key="1">
    <source>
        <dbReference type="SAM" id="MobiDB-lite"/>
    </source>
</evidence>
<dbReference type="AlphaFoldDB" id="A0A085N680"/>
<dbReference type="Gene3D" id="3.30.420.10">
    <property type="entry name" value="Ribonuclease H-like superfamily/Ribonuclease H"/>
    <property type="match status" value="1"/>
</dbReference>
<dbReference type="Gene3D" id="3.40.50.2300">
    <property type="match status" value="1"/>
</dbReference>
<dbReference type="Pfam" id="PF16487">
    <property type="entry name" value="ArgoMid"/>
    <property type="match status" value="1"/>
</dbReference>